<protein>
    <recommendedName>
        <fullName evidence="9">Integral membrane protein</fullName>
    </recommendedName>
</protein>
<dbReference type="OrthoDB" id="2131401at2759"/>
<name>A0A0N1P0N8_9EURO</name>
<dbReference type="RefSeq" id="XP_017999275.1">
    <property type="nucleotide sequence ID" value="XM_018145240.1"/>
</dbReference>
<dbReference type="PANTHER" id="PTHR22779">
    <property type="entry name" value="SD17342P"/>
    <property type="match status" value="1"/>
</dbReference>
<feature type="transmembrane region" description="Helical" evidence="6">
    <location>
        <begin position="149"/>
        <end position="167"/>
    </location>
</feature>
<dbReference type="VEuPathDB" id="FungiDB:AB675_5059"/>
<evidence type="ECO:0000313" key="7">
    <source>
        <dbReference type="EMBL" id="KPI39312.1"/>
    </source>
</evidence>
<evidence type="ECO:0000256" key="6">
    <source>
        <dbReference type="SAM" id="Phobius"/>
    </source>
</evidence>
<dbReference type="AlphaFoldDB" id="A0A0N1P0N8"/>
<evidence type="ECO:0000313" key="8">
    <source>
        <dbReference type="Proteomes" id="UP000038010"/>
    </source>
</evidence>
<keyword evidence="5 6" id="KW-0472">Membrane</keyword>
<evidence type="ECO:0000256" key="4">
    <source>
        <dbReference type="ARBA" id="ARBA00022989"/>
    </source>
</evidence>
<sequence length="171" mass="19071">MSTSTDGEPPLSYVTPDFPSLYWPIRASPGEPKYLYYAGDMWRFTLFWTLITVGVAHVLVAIWAVLMQYSSALQKRKWLMSPAASKLTPKNRKLVGQNPIAETTRWVWLVPILYVVIGGLEALLAGSIVGLVLGAVYDAGYFKMSTWTPLFWGIINLLVLVLSSFRVQGAL</sequence>
<organism evidence="7 8">
    <name type="scientific">Cyphellophora attinorum</name>
    <dbReference type="NCBI Taxonomy" id="1664694"/>
    <lineage>
        <taxon>Eukaryota</taxon>
        <taxon>Fungi</taxon>
        <taxon>Dikarya</taxon>
        <taxon>Ascomycota</taxon>
        <taxon>Pezizomycotina</taxon>
        <taxon>Eurotiomycetes</taxon>
        <taxon>Chaetothyriomycetidae</taxon>
        <taxon>Chaetothyriales</taxon>
        <taxon>Cyphellophoraceae</taxon>
        <taxon>Cyphellophora</taxon>
    </lineage>
</organism>
<feature type="transmembrane region" description="Helical" evidence="6">
    <location>
        <begin position="112"/>
        <end position="137"/>
    </location>
</feature>
<keyword evidence="3 6" id="KW-0812">Transmembrane</keyword>
<dbReference type="InterPro" id="IPR019334">
    <property type="entry name" value="TMEM170A/B/YPR153W-like"/>
</dbReference>
<evidence type="ECO:0000256" key="5">
    <source>
        <dbReference type="ARBA" id="ARBA00023136"/>
    </source>
</evidence>
<comment type="subcellular location">
    <subcellularLocation>
        <location evidence="1">Membrane</location>
        <topology evidence="1">Multi-pass membrane protein</topology>
    </subcellularLocation>
</comment>
<evidence type="ECO:0000256" key="3">
    <source>
        <dbReference type="ARBA" id="ARBA00022692"/>
    </source>
</evidence>
<dbReference type="GO" id="GO:0016020">
    <property type="term" value="C:membrane"/>
    <property type="evidence" value="ECO:0007669"/>
    <property type="project" value="UniProtKB-SubCell"/>
</dbReference>
<evidence type="ECO:0000256" key="1">
    <source>
        <dbReference type="ARBA" id="ARBA00004141"/>
    </source>
</evidence>
<keyword evidence="8" id="KW-1185">Reference proteome</keyword>
<proteinExistence type="inferred from homology"/>
<dbReference type="GeneID" id="28737120"/>
<dbReference type="EMBL" id="LFJN01000015">
    <property type="protein sequence ID" value="KPI39312.1"/>
    <property type="molecule type" value="Genomic_DNA"/>
</dbReference>
<dbReference type="PANTHER" id="PTHR22779:SF6">
    <property type="entry name" value="SD17342P"/>
    <property type="match status" value="1"/>
</dbReference>
<dbReference type="Pfam" id="PF10190">
    <property type="entry name" value="Tmemb_170"/>
    <property type="match status" value="1"/>
</dbReference>
<dbReference type="Proteomes" id="UP000038010">
    <property type="component" value="Unassembled WGS sequence"/>
</dbReference>
<evidence type="ECO:0008006" key="9">
    <source>
        <dbReference type="Google" id="ProtNLM"/>
    </source>
</evidence>
<accession>A0A0N1P0N8</accession>
<keyword evidence="4 6" id="KW-1133">Transmembrane helix</keyword>
<reference evidence="7 8" key="1">
    <citation type="submission" date="2015-06" db="EMBL/GenBank/DDBJ databases">
        <title>Draft genome of the ant-associated black yeast Phialophora attae CBS 131958.</title>
        <authorList>
            <person name="Moreno L.F."/>
            <person name="Stielow B.J."/>
            <person name="de Hoog S."/>
            <person name="Vicente V.A."/>
            <person name="Weiss V.A."/>
            <person name="de Vries M."/>
            <person name="Cruz L.M."/>
            <person name="Souza E.M."/>
        </authorList>
    </citation>
    <scope>NUCLEOTIDE SEQUENCE [LARGE SCALE GENOMIC DNA]</scope>
    <source>
        <strain evidence="7 8">CBS 131958</strain>
    </source>
</reference>
<comment type="similarity">
    <text evidence="2">Belongs to the TMEM170 family.</text>
</comment>
<comment type="caution">
    <text evidence="7">The sequence shown here is derived from an EMBL/GenBank/DDBJ whole genome shotgun (WGS) entry which is preliminary data.</text>
</comment>
<evidence type="ECO:0000256" key="2">
    <source>
        <dbReference type="ARBA" id="ARBA00006325"/>
    </source>
</evidence>
<feature type="transmembrane region" description="Helical" evidence="6">
    <location>
        <begin position="46"/>
        <end position="66"/>
    </location>
</feature>
<gene>
    <name evidence="7" type="ORF">AB675_5059</name>
</gene>
<dbReference type="STRING" id="1664694.A0A0N1P0N8"/>